<evidence type="ECO:0000313" key="5">
    <source>
        <dbReference type="Proteomes" id="UP001162156"/>
    </source>
</evidence>
<dbReference type="InterPro" id="IPR012337">
    <property type="entry name" value="RNaseH-like_sf"/>
</dbReference>
<dbReference type="AlphaFoldDB" id="A0AAV8WSG4"/>
<accession>A0AAV8WSG4</accession>
<dbReference type="Pfam" id="PF00665">
    <property type="entry name" value="rve"/>
    <property type="match status" value="1"/>
</dbReference>
<organism evidence="4 5">
    <name type="scientific">Rhamnusium bicolor</name>
    <dbReference type="NCBI Taxonomy" id="1586634"/>
    <lineage>
        <taxon>Eukaryota</taxon>
        <taxon>Metazoa</taxon>
        <taxon>Ecdysozoa</taxon>
        <taxon>Arthropoda</taxon>
        <taxon>Hexapoda</taxon>
        <taxon>Insecta</taxon>
        <taxon>Pterygota</taxon>
        <taxon>Neoptera</taxon>
        <taxon>Endopterygota</taxon>
        <taxon>Coleoptera</taxon>
        <taxon>Polyphaga</taxon>
        <taxon>Cucujiformia</taxon>
        <taxon>Chrysomeloidea</taxon>
        <taxon>Cerambycidae</taxon>
        <taxon>Lepturinae</taxon>
        <taxon>Rhagiini</taxon>
        <taxon>Rhamnusium</taxon>
    </lineage>
</organism>
<dbReference type="InterPro" id="IPR050951">
    <property type="entry name" value="Retrovirus_Pol_polyprotein"/>
</dbReference>
<dbReference type="Pfam" id="PF17921">
    <property type="entry name" value="Integrase_H2C2"/>
    <property type="match status" value="1"/>
</dbReference>
<feature type="domain" description="Integrase catalytic" evidence="3">
    <location>
        <begin position="93"/>
        <end position="251"/>
    </location>
</feature>
<dbReference type="Gene3D" id="3.30.420.10">
    <property type="entry name" value="Ribonuclease H-like superfamily/Ribonuclease H"/>
    <property type="match status" value="1"/>
</dbReference>
<dbReference type="InterPro" id="IPR036397">
    <property type="entry name" value="RNaseH_sf"/>
</dbReference>
<protein>
    <recommendedName>
        <fullName evidence="1">RNA-directed DNA polymerase</fullName>
        <ecNumber evidence="1">2.7.7.49</ecNumber>
    </recommendedName>
</protein>
<evidence type="ECO:0000256" key="2">
    <source>
        <dbReference type="SAM" id="MobiDB-lite"/>
    </source>
</evidence>
<comment type="caution">
    <text evidence="4">The sequence shown here is derived from an EMBL/GenBank/DDBJ whole genome shotgun (WGS) entry which is preliminary data.</text>
</comment>
<dbReference type="InterPro" id="IPR041588">
    <property type="entry name" value="Integrase_H2C2"/>
</dbReference>
<dbReference type="PROSITE" id="PS50994">
    <property type="entry name" value="INTEGRASE"/>
    <property type="match status" value="1"/>
</dbReference>
<name>A0AAV8WSG4_9CUCU</name>
<sequence length="314" mass="35963">MTRTSKLLLVTGRTGLKNEFAIDDGFLWRKTSEGKALVVPKKLIPLVLYEYHDSRLAGHPGRDETQDHVRLCIVCASIKRGAVQGQAPLRPRTATRPWQTISLDIMGPCITTKKGNRFLIVITDTYSKWTEAEAVPATDATHLRKALDACCHRWGFLEVIITDCAPLFRARSWERYMKQHNIQHCTTPIYHQRTNPVERRNQEIKKALRIKTAEDRQAKWDECMQEVLFNINNRLNASTGFTPSIALFGAPLVCPGEWAHPERQKPIPDQQKAAPGRARKIRARQVVFQRNLYPEPREANTTFQPGDEVMVRNY</sequence>
<gene>
    <name evidence="4" type="ORF">NQ314_017983</name>
</gene>
<dbReference type="EC" id="2.7.7.49" evidence="1"/>
<dbReference type="PANTHER" id="PTHR37984">
    <property type="entry name" value="PROTEIN CBG26694"/>
    <property type="match status" value="1"/>
</dbReference>
<feature type="region of interest" description="Disordered" evidence="2">
    <location>
        <begin position="259"/>
        <end position="280"/>
    </location>
</feature>
<evidence type="ECO:0000256" key="1">
    <source>
        <dbReference type="ARBA" id="ARBA00012493"/>
    </source>
</evidence>
<evidence type="ECO:0000313" key="4">
    <source>
        <dbReference type="EMBL" id="KAJ8929343.1"/>
    </source>
</evidence>
<dbReference type="GO" id="GO:0015074">
    <property type="term" value="P:DNA integration"/>
    <property type="evidence" value="ECO:0007669"/>
    <property type="project" value="InterPro"/>
</dbReference>
<dbReference type="GO" id="GO:0003964">
    <property type="term" value="F:RNA-directed DNA polymerase activity"/>
    <property type="evidence" value="ECO:0007669"/>
    <property type="project" value="UniProtKB-EC"/>
</dbReference>
<dbReference type="EMBL" id="JANEYF010005052">
    <property type="protein sequence ID" value="KAJ8929343.1"/>
    <property type="molecule type" value="Genomic_DNA"/>
</dbReference>
<dbReference type="Proteomes" id="UP001162156">
    <property type="component" value="Unassembled WGS sequence"/>
</dbReference>
<dbReference type="InterPro" id="IPR001584">
    <property type="entry name" value="Integrase_cat-core"/>
</dbReference>
<dbReference type="GO" id="GO:0003676">
    <property type="term" value="F:nucleic acid binding"/>
    <property type="evidence" value="ECO:0007669"/>
    <property type="project" value="InterPro"/>
</dbReference>
<dbReference type="SUPFAM" id="SSF53098">
    <property type="entry name" value="Ribonuclease H-like"/>
    <property type="match status" value="1"/>
</dbReference>
<evidence type="ECO:0000259" key="3">
    <source>
        <dbReference type="PROSITE" id="PS50994"/>
    </source>
</evidence>
<dbReference type="PANTHER" id="PTHR37984:SF5">
    <property type="entry name" value="PROTEIN NYNRIN-LIKE"/>
    <property type="match status" value="1"/>
</dbReference>
<reference evidence="4" key="1">
    <citation type="journal article" date="2023" name="Insect Mol. Biol.">
        <title>Genome sequencing provides insights into the evolution of gene families encoding plant cell wall-degrading enzymes in longhorned beetles.</title>
        <authorList>
            <person name="Shin N.R."/>
            <person name="Okamura Y."/>
            <person name="Kirsch R."/>
            <person name="Pauchet Y."/>
        </authorList>
    </citation>
    <scope>NUCLEOTIDE SEQUENCE</scope>
    <source>
        <strain evidence="4">RBIC_L_NR</strain>
    </source>
</reference>
<keyword evidence="5" id="KW-1185">Reference proteome</keyword>
<proteinExistence type="predicted"/>
<dbReference type="Gene3D" id="1.10.340.70">
    <property type="match status" value="1"/>
</dbReference>